<dbReference type="HOGENOM" id="CLU_872077_0_0_1"/>
<protein>
    <submittedName>
        <fullName evidence="1">Uncharacterized protein</fullName>
    </submittedName>
</protein>
<comment type="caution">
    <text evidence="1">The sequence shown here is derived from an EMBL/GenBank/DDBJ whole genome shotgun (WGS) entry which is preliminary data.</text>
</comment>
<keyword evidence="2" id="KW-1185">Reference proteome</keyword>
<proteinExistence type="predicted"/>
<accession>A0A0B1PFP8</accession>
<dbReference type="Proteomes" id="UP000030854">
    <property type="component" value="Unassembled WGS sequence"/>
</dbReference>
<evidence type="ECO:0000313" key="2">
    <source>
        <dbReference type="Proteomes" id="UP000030854"/>
    </source>
</evidence>
<reference evidence="1 2" key="1">
    <citation type="journal article" date="2014" name="BMC Genomics">
        <title>Adaptive genomic structural variation in the grape powdery mildew pathogen, Erysiphe necator.</title>
        <authorList>
            <person name="Jones L."/>
            <person name="Riaz S."/>
            <person name="Morales-Cruz A."/>
            <person name="Amrine K.C."/>
            <person name="McGuire B."/>
            <person name="Gubler W.D."/>
            <person name="Walker M.A."/>
            <person name="Cantu D."/>
        </authorList>
    </citation>
    <scope>NUCLEOTIDE SEQUENCE [LARGE SCALE GENOMIC DNA]</scope>
    <source>
        <strain evidence="2">c</strain>
    </source>
</reference>
<gene>
    <name evidence="1" type="ORF">EV44_g5523</name>
</gene>
<dbReference type="AlphaFoldDB" id="A0A0B1PFP8"/>
<sequence>MQESNLPLLESPTSTRPFSLHSILPEPIVGGFVKKGAEGRVKQKRKRLRPAVINGSPEGKEGLCESSWLTQTCRANWAFTTAPREGEDFDFASAFIRGYGVSASEKKRRVSETLDPQSRVQKSVTNGGRVQLLAAALTPVQGLQFVAPQSDNFSLPTINIDSVSESDFESEINEFFTLPSPSSLKRTFELLGLLQVSCHIEDTLKEDQPSQNSMLMMKARGLLNLVGPYLEEMEIDCPGAGAGFLAIISEGVSRAIRGETIFMRFSKDDDNMPNLSVNKNNSWATRAARGHISAANNSKRRSLTKLTIPRDRATKIGGS</sequence>
<organism evidence="1 2">
    <name type="scientific">Uncinula necator</name>
    <name type="common">Grape powdery mildew</name>
    <dbReference type="NCBI Taxonomy" id="52586"/>
    <lineage>
        <taxon>Eukaryota</taxon>
        <taxon>Fungi</taxon>
        <taxon>Dikarya</taxon>
        <taxon>Ascomycota</taxon>
        <taxon>Pezizomycotina</taxon>
        <taxon>Leotiomycetes</taxon>
        <taxon>Erysiphales</taxon>
        <taxon>Erysiphaceae</taxon>
        <taxon>Erysiphe</taxon>
    </lineage>
</organism>
<dbReference type="EMBL" id="JNVN01000418">
    <property type="protein sequence ID" value="KHJ35394.1"/>
    <property type="molecule type" value="Genomic_DNA"/>
</dbReference>
<evidence type="ECO:0000313" key="1">
    <source>
        <dbReference type="EMBL" id="KHJ35394.1"/>
    </source>
</evidence>
<name>A0A0B1PFP8_UNCNE</name>